<accession>A0A1W9Z0H8</accession>
<proteinExistence type="predicted"/>
<organism evidence="2 3">
    <name type="scientific">Mycolicibacterium bacteremicum</name>
    <name type="common">Mycobacterium bacteremicum</name>
    <dbReference type="NCBI Taxonomy" id="564198"/>
    <lineage>
        <taxon>Bacteria</taxon>
        <taxon>Bacillati</taxon>
        <taxon>Actinomycetota</taxon>
        <taxon>Actinomycetes</taxon>
        <taxon>Mycobacteriales</taxon>
        <taxon>Mycobacteriaceae</taxon>
        <taxon>Mycolicibacterium</taxon>
    </lineage>
</organism>
<sequence length="40" mass="4623">MRSFRIPDELYAAAQAKAEEKGESVSDVVRRALERYVKRP</sequence>
<dbReference type="AlphaFoldDB" id="A0A1W9Z0H8"/>
<keyword evidence="3" id="KW-1185">Reference proteome</keyword>
<reference evidence="2 3" key="1">
    <citation type="submission" date="2017-02" db="EMBL/GenBank/DDBJ databases">
        <title>The new phylogeny of genus Mycobacterium.</title>
        <authorList>
            <person name="Tortoli E."/>
            <person name="Trovato A."/>
            <person name="Cirillo D.M."/>
        </authorList>
    </citation>
    <scope>NUCLEOTIDE SEQUENCE [LARGE SCALE GENOMIC DNA]</scope>
    <source>
        <strain evidence="2 3">DSM 45578</strain>
    </source>
</reference>
<dbReference type="SUPFAM" id="SSF47598">
    <property type="entry name" value="Ribbon-helix-helix"/>
    <property type="match status" value="1"/>
</dbReference>
<protein>
    <recommendedName>
        <fullName evidence="1">Ribbon-helix-helix protein CopG domain-containing protein</fullName>
    </recommendedName>
</protein>
<evidence type="ECO:0000313" key="3">
    <source>
        <dbReference type="Proteomes" id="UP000192366"/>
    </source>
</evidence>
<dbReference type="NCBIfam" id="NF041551">
    <property type="entry name" value="YlcI_YnfO_N"/>
    <property type="match status" value="1"/>
</dbReference>
<dbReference type="InterPro" id="IPR010985">
    <property type="entry name" value="Ribbon_hlx_hlx"/>
</dbReference>
<gene>
    <name evidence="2" type="ORF">BST17_08490</name>
</gene>
<dbReference type="Pfam" id="PF01402">
    <property type="entry name" value="RHH_1"/>
    <property type="match status" value="1"/>
</dbReference>
<name>A0A1W9Z0H8_MYCBA</name>
<dbReference type="EMBL" id="MVHJ01000005">
    <property type="protein sequence ID" value="ORA05846.1"/>
    <property type="molecule type" value="Genomic_DNA"/>
</dbReference>
<dbReference type="InterPro" id="IPR002145">
    <property type="entry name" value="CopG"/>
</dbReference>
<comment type="caution">
    <text evidence="2">The sequence shown here is derived from an EMBL/GenBank/DDBJ whole genome shotgun (WGS) entry which is preliminary data.</text>
</comment>
<feature type="domain" description="Ribbon-helix-helix protein CopG" evidence="1">
    <location>
        <begin position="3"/>
        <end position="39"/>
    </location>
</feature>
<evidence type="ECO:0000259" key="1">
    <source>
        <dbReference type="Pfam" id="PF01402"/>
    </source>
</evidence>
<dbReference type="Proteomes" id="UP000192366">
    <property type="component" value="Unassembled WGS sequence"/>
</dbReference>
<evidence type="ECO:0000313" key="2">
    <source>
        <dbReference type="EMBL" id="ORA05846.1"/>
    </source>
</evidence>
<dbReference type="STRING" id="564198.BST17_08490"/>
<dbReference type="GO" id="GO:0006355">
    <property type="term" value="P:regulation of DNA-templated transcription"/>
    <property type="evidence" value="ECO:0007669"/>
    <property type="project" value="InterPro"/>
</dbReference>